<dbReference type="EMBL" id="VZDO01000019">
    <property type="protein sequence ID" value="KAB0677013.1"/>
    <property type="molecule type" value="Genomic_DNA"/>
</dbReference>
<evidence type="ECO:0000256" key="1">
    <source>
        <dbReference type="ARBA" id="ARBA00004141"/>
    </source>
</evidence>
<evidence type="ECO:0000256" key="3">
    <source>
        <dbReference type="ARBA" id="ARBA00022989"/>
    </source>
</evidence>
<dbReference type="Pfam" id="PF02600">
    <property type="entry name" value="DsbB"/>
    <property type="match status" value="1"/>
</dbReference>
<evidence type="ECO:0000313" key="6">
    <source>
        <dbReference type="EMBL" id="KAB0677013.1"/>
    </source>
</evidence>
<dbReference type="InterPro" id="IPR003752">
    <property type="entry name" value="DiS_bond_form_DsbB/BdbC"/>
</dbReference>
<feature type="transmembrane region" description="Helical" evidence="5">
    <location>
        <begin position="84"/>
        <end position="103"/>
    </location>
</feature>
<dbReference type="GO" id="GO:0006457">
    <property type="term" value="P:protein folding"/>
    <property type="evidence" value="ECO:0007669"/>
    <property type="project" value="InterPro"/>
</dbReference>
<keyword evidence="7" id="KW-1185">Reference proteome</keyword>
<reference evidence="6 7" key="1">
    <citation type="submission" date="2019-09" db="EMBL/GenBank/DDBJ databases">
        <title>YIM 132180 draft genome.</title>
        <authorList>
            <person name="Zhang K."/>
        </authorList>
    </citation>
    <scope>NUCLEOTIDE SEQUENCE [LARGE SCALE GENOMIC DNA]</scope>
    <source>
        <strain evidence="6 7">YIM 132180</strain>
    </source>
</reference>
<dbReference type="GO" id="GO:0016020">
    <property type="term" value="C:membrane"/>
    <property type="evidence" value="ECO:0007669"/>
    <property type="project" value="UniProtKB-SubCell"/>
</dbReference>
<keyword evidence="4 5" id="KW-0472">Membrane</keyword>
<evidence type="ECO:0000256" key="4">
    <source>
        <dbReference type="ARBA" id="ARBA00023136"/>
    </source>
</evidence>
<keyword evidence="2 5" id="KW-0812">Transmembrane</keyword>
<gene>
    <name evidence="6" type="ORF">F6X38_19295</name>
</gene>
<dbReference type="InterPro" id="IPR024199">
    <property type="entry name" value="Uncharacterised_DsbB"/>
</dbReference>
<evidence type="ECO:0000256" key="2">
    <source>
        <dbReference type="ARBA" id="ARBA00022692"/>
    </source>
</evidence>
<comment type="subcellular location">
    <subcellularLocation>
        <location evidence="1">Membrane</location>
        <topology evidence="1">Multi-pass membrane protein</topology>
    </subcellularLocation>
</comment>
<protein>
    <submittedName>
        <fullName evidence="6">Disulfide bond formation protein B</fullName>
    </submittedName>
</protein>
<dbReference type="AlphaFoldDB" id="A0A7V7PLE9"/>
<dbReference type="SUPFAM" id="SSF158442">
    <property type="entry name" value="DsbB-like"/>
    <property type="match status" value="1"/>
</dbReference>
<accession>A0A7V7PLE9</accession>
<dbReference type="InterPro" id="IPR023380">
    <property type="entry name" value="DsbB-like_sf"/>
</dbReference>
<sequence length="177" mass="17768">MTTTSAAHPIHGHGIPRQTLGALLLLVGCAATVGTALVFQHGFGYIPCALCLEERIPYYVSVALAAAALLLGRAGASTGVVRGLIAAVGLAMVWSLSLAVYHAGVEWHWWAGPAGCAAAGGADLTGDLLSTIDAVHPPACDQAAGRFLGLSFAGWNAVASVILGGIAFASALKPAKA</sequence>
<dbReference type="RefSeq" id="WP_150972588.1">
    <property type="nucleotide sequence ID" value="NZ_VZDO01000019.1"/>
</dbReference>
<proteinExistence type="predicted"/>
<organism evidence="6 7">
    <name type="scientific">Plantimonas leprariae</name>
    <dbReference type="NCBI Taxonomy" id="2615207"/>
    <lineage>
        <taxon>Bacteria</taxon>
        <taxon>Pseudomonadati</taxon>
        <taxon>Pseudomonadota</taxon>
        <taxon>Alphaproteobacteria</taxon>
        <taxon>Hyphomicrobiales</taxon>
        <taxon>Aurantimonadaceae</taxon>
        <taxon>Plantimonas</taxon>
    </lineage>
</organism>
<dbReference type="Gene3D" id="1.20.1550.10">
    <property type="entry name" value="DsbB-like"/>
    <property type="match status" value="1"/>
</dbReference>
<dbReference type="PIRSF" id="PIRSF033913">
    <property type="entry name" value="S-S_format_DsbB"/>
    <property type="match status" value="1"/>
</dbReference>
<feature type="transmembrane region" description="Helical" evidence="5">
    <location>
        <begin position="56"/>
        <end position="72"/>
    </location>
</feature>
<dbReference type="GO" id="GO:0015035">
    <property type="term" value="F:protein-disulfide reductase activity"/>
    <property type="evidence" value="ECO:0007669"/>
    <property type="project" value="InterPro"/>
</dbReference>
<feature type="transmembrane region" description="Helical" evidence="5">
    <location>
        <begin position="152"/>
        <end position="172"/>
    </location>
</feature>
<feature type="transmembrane region" description="Helical" evidence="5">
    <location>
        <begin position="20"/>
        <end position="44"/>
    </location>
</feature>
<evidence type="ECO:0000256" key="5">
    <source>
        <dbReference type="SAM" id="Phobius"/>
    </source>
</evidence>
<evidence type="ECO:0000313" key="7">
    <source>
        <dbReference type="Proteomes" id="UP000432089"/>
    </source>
</evidence>
<dbReference type="Proteomes" id="UP000432089">
    <property type="component" value="Unassembled WGS sequence"/>
</dbReference>
<keyword evidence="3 5" id="KW-1133">Transmembrane helix</keyword>
<name>A0A7V7PLE9_9HYPH</name>
<comment type="caution">
    <text evidence="6">The sequence shown here is derived from an EMBL/GenBank/DDBJ whole genome shotgun (WGS) entry which is preliminary data.</text>
</comment>